<dbReference type="PANTHER" id="PTHR30518:SF2">
    <property type="entry name" value="ENDOLYTIC MUREIN TRANSGLYCOSYLASE"/>
    <property type="match status" value="1"/>
</dbReference>
<dbReference type="HAMAP" id="MF_02065">
    <property type="entry name" value="MltG"/>
    <property type="match status" value="1"/>
</dbReference>
<reference evidence="10" key="1">
    <citation type="journal article" date="2019" name="Int. J. Syst. Evol. Microbiol.">
        <title>The Global Catalogue of Microorganisms (GCM) 10K type strain sequencing project: providing services to taxonomists for standard genome sequencing and annotation.</title>
        <authorList>
            <consortium name="The Broad Institute Genomics Platform"/>
            <consortium name="The Broad Institute Genome Sequencing Center for Infectious Disease"/>
            <person name="Wu L."/>
            <person name="Ma J."/>
        </authorList>
    </citation>
    <scope>NUCLEOTIDE SEQUENCE [LARGE SCALE GENOMIC DNA]</scope>
    <source>
        <strain evidence="10">ZS-35-S2</strain>
    </source>
</reference>
<feature type="region of interest" description="Disordered" evidence="8">
    <location>
        <begin position="1"/>
        <end position="41"/>
    </location>
</feature>
<accession>A0ABW5CFN6</accession>
<keyword evidence="3 7" id="KW-1133">Transmembrane helix</keyword>
<dbReference type="RefSeq" id="WP_209735995.1">
    <property type="nucleotide sequence ID" value="NZ_CP072611.1"/>
</dbReference>
<name>A0ABW5CFN6_9HYPH</name>
<dbReference type="PANTHER" id="PTHR30518">
    <property type="entry name" value="ENDOLYTIC MUREIN TRANSGLYCOSYLASE"/>
    <property type="match status" value="1"/>
</dbReference>
<evidence type="ECO:0000313" key="9">
    <source>
        <dbReference type="EMBL" id="MFD2236074.1"/>
    </source>
</evidence>
<comment type="caution">
    <text evidence="9">The sequence shown here is derived from an EMBL/GenBank/DDBJ whole genome shotgun (WGS) entry which is preliminary data.</text>
</comment>
<evidence type="ECO:0000256" key="6">
    <source>
        <dbReference type="ARBA" id="ARBA00023316"/>
    </source>
</evidence>
<evidence type="ECO:0000256" key="8">
    <source>
        <dbReference type="SAM" id="MobiDB-lite"/>
    </source>
</evidence>
<evidence type="ECO:0000313" key="10">
    <source>
        <dbReference type="Proteomes" id="UP001597371"/>
    </source>
</evidence>
<dbReference type="Pfam" id="PF02618">
    <property type="entry name" value="YceG"/>
    <property type="match status" value="1"/>
</dbReference>
<keyword evidence="10" id="KW-1185">Reference proteome</keyword>
<dbReference type="NCBIfam" id="TIGR00247">
    <property type="entry name" value="endolytic transglycosylase MltG"/>
    <property type="match status" value="1"/>
</dbReference>
<dbReference type="Proteomes" id="UP001597371">
    <property type="component" value="Unassembled WGS sequence"/>
</dbReference>
<comment type="subcellular location">
    <subcellularLocation>
        <location evidence="7">Cell inner membrane</location>
        <topology evidence="7">Single-pass membrane protein</topology>
    </subcellularLocation>
</comment>
<keyword evidence="4 7" id="KW-0472">Membrane</keyword>
<evidence type="ECO:0000256" key="5">
    <source>
        <dbReference type="ARBA" id="ARBA00023239"/>
    </source>
</evidence>
<evidence type="ECO:0000256" key="4">
    <source>
        <dbReference type="ARBA" id="ARBA00023136"/>
    </source>
</evidence>
<feature type="compositionally biased region" description="Basic residues" evidence="8">
    <location>
        <begin position="30"/>
        <end position="41"/>
    </location>
</feature>
<evidence type="ECO:0000256" key="1">
    <source>
        <dbReference type="ARBA" id="ARBA00022475"/>
    </source>
</evidence>
<sequence length="391" mass="42181">MLRQAGEGRKTEGNENVVDRTENGPARRGFFSRRPKDRRPSRGARNGFVIFLNFLFSLAVIGLLGGAAVLYWGKAQFERPGPLTQEATFMVPRGGGLASISAGLEREGIIASAEIFQAGVRVSGAGSGLRAGEYAFEPGVSMRSVMDALVAGRSIQHAVTVPEGWTVDRVWERLAANDALAGDLPEKPAEGTILPDTYVFTRGATRADIVRQMTEAHASVVEEIWAGRDEGLPIDTIEEFVTLASIVERETGVAEERPHVASVFINRLRDGMRLQSDPTFIYGIWGGAGKPPGEPLRRSHIQSDTPYNTYVINGLPPGPIANPGRASLEAVAHPLDTNDYYFVADGTGGHAFAQTLDQHNANVRAYRALMAERAASAEVQAEAEEDATLVE</sequence>
<feature type="transmembrane region" description="Helical" evidence="7">
    <location>
        <begin position="48"/>
        <end position="72"/>
    </location>
</feature>
<comment type="function">
    <text evidence="7">Functions as a peptidoglycan terminase that cleaves nascent peptidoglycan strands endolytically to terminate their elongation.</text>
</comment>
<feature type="compositionally biased region" description="Basic and acidic residues" evidence="8">
    <location>
        <begin position="1"/>
        <end position="22"/>
    </location>
</feature>
<keyword evidence="1 7" id="KW-1003">Cell membrane</keyword>
<comment type="catalytic activity">
    <reaction evidence="7">
        <text>a peptidoglycan chain = a peptidoglycan chain with N-acetyl-1,6-anhydromuramyl-[peptide] at the reducing end + a peptidoglycan chain with N-acetylglucosamine at the non-reducing end.</text>
        <dbReference type="EC" id="4.2.2.29"/>
    </reaction>
</comment>
<dbReference type="Gene3D" id="3.30.1490.480">
    <property type="entry name" value="Endolytic murein transglycosylase"/>
    <property type="match status" value="1"/>
</dbReference>
<evidence type="ECO:0000256" key="2">
    <source>
        <dbReference type="ARBA" id="ARBA00022692"/>
    </source>
</evidence>
<dbReference type="EC" id="4.2.2.29" evidence="7"/>
<feature type="site" description="Important for catalytic activity" evidence="7">
    <location>
        <position position="250"/>
    </location>
</feature>
<keyword evidence="6 7" id="KW-0961">Cell wall biogenesis/degradation</keyword>
<comment type="similarity">
    <text evidence="7">Belongs to the transglycosylase MltG family.</text>
</comment>
<keyword evidence="2 7" id="KW-0812">Transmembrane</keyword>
<dbReference type="Gene3D" id="3.30.160.60">
    <property type="entry name" value="Classic Zinc Finger"/>
    <property type="match status" value="1"/>
</dbReference>
<keyword evidence="5 7" id="KW-0456">Lyase</keyword>
<organism evidence="9 10">
    <name type="scientific">Aureimonas populi</name>
    <dbReference type="NCBI Taxonomy" id="1701758"/>
    <lineage>
        <taxon>Bacteria</taxon>
        <taxon>Pseudomonadati</taxon>
        <taxon>Pseudomonadota</taxon>
        <taxon>Alphaproteobacteria</taxon>
        <taxon>Hyphomicrobiales</taxon>
        <taxon>Aurantimonadaceae</taxon>
        <taxon>Aureimonas</taxon>
    </lineage>
</organism>
<dbReference type="CDD" id="cd08010">
    <property type="entry name" value="MltG_like"/>
    <property type="match status" value="1"/>
</dbReference>
<proteinExistence type="inferred from homology"/>
<keyword evidence="7" id="KW-0997">Cell inner membrane</keyword>
<protein>
    <recommendedName>
        <fullName evidence="7">Endolytic murein transglycosylase</fullName>
        <ecNumber evidence="7">4.2.2.29</ecNumber>
    </recommendedName>
    <alternativeName>
        <fullName evidence="7">Peptidoglycan lytic transglycosylase</fullName>
    </alternativeName>
    <alternativeName>
        <fullName evidence="7">Peptidoglycan polymerization terminase</fullName>
    </alternativeName>
</protein>
<dbReference type="InterPro" id="IPR003770">
    <property type="entry name" value="MLTG-like"/>
</dbReference>
<gene>
    <name evidence="7 9" type="primary">mltG</name>
    <name evidence="9" type="ORF">ACFSKQ_01175</name>
</gene>
<dbReference type="EMBL" id="JBHUIJ010000002">
    <property type="protein sequence ID" value="MFD2236074.1"/>
    <property type="molecule type" value="Genomic_DNA"/>
</dbReference>
<evidence type="ECO:0000256" key="3">
    <source>
        <dbReference type="ARBA" id="ARBA00022989"/>
    </source>
</evidence>
<evidence type="ECO:0000256" key="7">
    <source>
        <dbReference type="HAMAP-Rule" id="MF_02065"/>
    </source>
</evidence>